<comment type="caution">
    <text evidence="8">The sequence shown here is derived from an EMBL/GenBank/DDBJ whole genome shotgun (WGS) entry which is preliminary data.</text>
</comment>
<dbReference type="PANTHER" id="PTHR12992:SF11">
    <property type="entry name" value="MITOCHONDRIAL COENZYME A DIPHOSPHATASE NUDT8"/>
    <property type="match status" value="1"/>
</dbReference>
<dbReference type="Pfam" id="PF00293">
    <property type="entry name" value="NUDIX"/>
    <property type="match status" value="1"/>
</dbReference>
<protein>
    <submittedName>
        <fullName evidence="8">Putative nudix hydrolase NudL</fullName>
    </submittedName>
</protein>
<proteinExistence type="predicted"/>
<dbReference type="PROSITE" id="PS51462">
    <property type="entry name" value="NUDIX"/>
    <property type="match status" value="1"/>
</dbReference>
<gene>
    <name evidence="8" type="primary">nudL</name>
    <name evidence="8" type="ORF">OXPF_30620</name>
</gene>
<evidence type="ECO:0000256" key="2">
    <source>
        <dbReference type="ARBA" id="ARBA00001946"/>
    </source>
</evidence>
<comment type="cofactor">
    <cofactor evidence="1">
        <name>Mn(2+)</name>
        <dbReference type="ChEBI" id="CHEBI:29035"/>
    </cofactor>
</comment>
<evidence type="ECO:0000256" key="6">
    <source>
        <dbReference type="ARBA" id="ARBA00023211"/>
    </source>
</evidence>
<evidence type="ECO:0000256" key="5">
    <source>
        <dbReference type="ARBA" id="ARBA00022842"/>
    </source>
</evidence>
<feature type="domain" description="Nudix hydrolase" evidence="7">
    <location>
        <begin position="24"/>
        <end position="196"/>
    </location>
</feature>
<dbReference type="InterPro" id="IPR045121">
    <property type="entry name" value="CoAse"/>
</dbReference>
<accession>A0A0P8YV88</accession>
<name>A0A0P8YV88_9CLOT</name>
<reference evidence="8 9" key="1">
    <citation type="submission" date="2015-09" db="EMBL/GenBank/DDBJ databases">
        <title>Genome sequence of Oxobacter pfennigii DSM 3222.</title>
        <authorList>
            <person name="Poehlein A."/>
            <person name="Bengelsdorf F.R."/>
            <person name="Schiel-Bengelsdorf B."/>
            <person name="Duerre P."/>
            <person name="Daniel R."/>
        </authorList>
    </citation>
    <scope>NUCLEOTIDE SEQUENCE [LARGE SCALE GENOMIC DNA]</scope>
    <source>
        <strain evidence="8 9">DSM 3222</strain>
    </source>
</reference>
<dbReference type="EMBL" id="LKET01000039">
    <property type="protein sequence ID" value="KPU43621.1"/>
    <property type="molecule type" value="Genomic_DNA"/>
</dbReference>
<dbReference type="Gene3D" id="3.90.79.10">
    <property type="entry name" value="Nucleoside Triphosphate Pyrophosphohydrolase"/>
    <property type="match status" value="1"/>
</dbReference>
<evidence type="ECO:0000313" key="9">
    <source>
        <dbReference type="Proteomes" id="UP000050326"/>
    </source>
</evidence>
<dbReference type="PANTHER" id="PTHR12992">
    <property type="entry name" value="NUDIX HYDROLASE"/>
    <property type="match status" value="1"/>
</dbReference>
<keyword evidence="4 8" id="KW-0378">Hydrolase</keyword>
<keyword evidence="5" id="KW-0460">Magnesium</keyword>
<dbReference type="RefSeq" id="WP_054876053.1">
    <property type="nucleotide sequence ID" value="NZ_LKET01000039.1"/>
</dbReference>
<dbReference type="AlphaFoldDB" id="A0A0P8YV88"/>
<dbReference type="OrthoDB" id="9802805at2"/>
<evidence type="ECO:0000256" key="1">
    <source>
        <dbReference type="ARBA" id="ARBA00001936"/>
    </source>
</evidence>
<evidence type="ECO:0000259" key="7">
    <source>
        <dbReference type="PROSITE" id="PS51462"/>
    </source>
</evidence>
<evidence type="ECO:0000256" key="4">
    <source>
        <dbReference type="ARBA" id="ARBA00022801"/>
    </source>
</evidence>
<organism evidence="8 9">
    <name type="scientific">Oxobacter pfennigii</name>
    <dbReference type="NCBI Taxonomy" id="36849"/>
    <lineage>
        <taxon>Bacteria</taxon>
        <taxon>Bacillati</taxon>
        <taxon>Bacillota</taxon>
        <taxon>Clostridia</taxon>
        <taxon>Eubacteriales</taxon>
        <taxon>Clostridiaceae</taxon>
        <taxon>Oxobacter</taxon>
    </lineage>
</organism>
<keyword evidence="9" id="KW-1185">Reference proteome</keyword>
<dbReference type="Proteomes" id="UP000050326">
    <property type="component" value="Unassembled WGS sequence"/>
</dbReference>
<sequence length="220" mass="25406">MDKKGLDDMIKNLTEIPGILDKELYHNSVVLIPLVFIGGEYHLLFQMRNFNIRQGGEVSFPGGMYDPTEDESLEATAIRETYEEMGIPKDKIKIIGRLDTMVAPMGITIDSFVSLVDIGGTDELIINKNEVEYAFTVPVSHFENSQPEKYNTRVMIESSYMDEEGRKVTLLPAEELGLPELYYKSWGRRNYEILIYRYKNEMIWGMTARLVYEVVKKLKR</sequence>
<dbReference type="CDD" id="cd03426">
    <property type="entry name" value="NUDIX_CoAse_Nudt7"/>
    <property type="match status" value="1"/>
</dbReference>
<comment type="cofactor">
    <cofactor evidence="2">
        <name>Mg(2+)</name>
        <dbReference type="ChEBI" id="CHEBI:18420"/>
    </cofactor>
</comment>
<dbReference type="GO" id="GO:0046872">
    <property type="term" value="F:metal ion binding"/>
    <property type="evidence" value="ECO:0007669"/>
    <property type="project" value="UniProtKB-KW"/>
</dbReference>
<dbReference type="InterPro" id="IPR000086">
    <property type="entry name" value="NUDIX_hydrolase_dom"/>
</dbReference>
<keyword evidence="6" id="KW-0464">Manganese</keyword>
<dbReference type="GO" id="GO:0010945">
    <property type="term" value="F:coenzyme A diphosphatase activity"/>
    <property type="evidence" value="ECO:0007669"/>
    <property type="project" value="InterPro"/>
</dbReference>
<keyword evidence="3" id="KW-0479">Metal-binding</keyword>
<dbReference type="SUPFAM" id="SSF55811">
    <property type="entry name" value="Nudix"/>
    <property type="match status" value="1"/>
</dbReference>
<dbReference type="STRING" id="36849.OXPF_30620"/>
<evidence type="ECO:0000256" key="3">
    <source>
        <dbReference type="ARBA" id="ARBA00022723"/>
    </source>
</evidence>
<evidence type="ECO:0000313" key="8">
    <source>
        <dbReference type="EMBL" id="KPU43621.1"/>
    </source>
</evidence>
<dbReference type="InterPro" id="IPR015797">
    <property type="entry name" value="NUDIX_hydrolase-like_dom_sf"/>
</dbReference>